<feature type="domain" description="Calcineurin-like phosphoesterase" evidence="1">
    <location>
        <begin position="4"/>
        <end position="167"/>
    </location>
</feature>
<protein>
    <submittedName>
        <fullName evidence="2">Phosphodiesterase</fullName>
    </submittedName>
</protein>
<sequence length="261" mass="29050">MSRLKIAVLSDIHGNATAYATAIQKAEAFAPDVVVMLGDLLTYGVRPRQVLELTDQLMARQNCVFIRGNHDQFYFDLDKGTPSFYDNIAGFVLESVEWTHGEVRGDPPLADRYPWADRHSMGPILFSHANPYDYGDWSYVSKPDQWAPAAAVLRQMGKTVGVFGHSHRAFAVMIDEAGRPTPADQRKWIRIPKGSVLLLNPGAVGQGRGTGLSYLTLELDGDRVRIDIPSISFDLEQIRADIQATDLSQGTKERLISFMEK</sequence>
<dbReference type="InterPro" id="IPR050126">
    <property type="entry name" value="Ap4A_hydrolase"/>
</dbReference>
<dbReference type="Proteomes" id="UP000202485">
    <property type="component" value="Unassembled WGS sequence"/>
</dbReference>
<dbReference type="AlphaFoldDB" id="A0A238KE47"/>
<evidence type="ECO:0000313" key="3">
    <source>
        <dbReference type="Proteomes" id="UP000202485"/>
    </source>
</evidence>
<dbReference type="InterPro" id="IPR004843">
    <property type="entry name" value="Calcineurin-like_PHP"/>
</dbReference>
<dbReference type="PIRSF" id="PIRSF000883">
    <property type="entry name" value="Pesterase_MJ0912"/>
    <property type="match status" value="1"/>
</dbReference>
<dbReference type="SUPFAM" id="SSF56300">
    <property type="entry name" value="Metallo-dependent phosphatases"/>
    <property type="match status" value="1"/>
</dbReference>
<gene>
    <name evidence="2" type="ORF">RUA8715_01682</name>
</gene>
<accession>A0A238KE47</accession>
<dbReference type="GO" id="GO:0016791">
    <property type="term" value="F:phosphatase activity"/>
    <property type="evidence" value="ECO:0007669"/>
    <property type="project" value="TreeGrafter"/>
</dbReference>
<evidence type="ECO:0000259" key="1">
    <source>
        <dbReference type="Pfam" id="PF00149"/>
    </source>
</evidence>
<dbReference type="Pfam" id="PF00149">
    <property type="entry name" value="Metallophos"/>
    <property type="match status" value="1"/>
</dbReference>
<dbReference type="InterPro" id="IPR011152">
    <property type="entry name" value="Pesterase_MJ0912"/>
</dbReference>
<keyword evidence="3" id="KW-1185">Reference proteome</keyword>
<dbReference type="GO" id="GO:0005737">
    <property type="term" value="C:cytoplasm"/>
    <property type="evidence" value="ECO:0007669"/>
    <property type="project" value="TreeGrafter"/>
</dbReference>
<dbReference type="PANTHER" id="PTHR42850">
    <property type="entry name" value="METALLOPHOSPHOESTERASE"/>
    <property type="match status" value="1"/>
</dbReference>
<name>A0A238KE47_9RHOB</name>
<reference evidence="3" key="1">
    <citation type="submission" date="2017-05" db="EMBL/GenBank/DDBJ databases">
        <authorList>
            <person name="Rodrigo-Torres L."/>
            <person name="Arahal R. D."/>
            <person name="Lucena T."/>
        </authorList>
    </citation>
    <scope>NUCLEOTIDE SEQUENCE [LARGE SCALE GENOMIC DNA]</scope>
    <source>
        <strain evidence="3">CECT 8715</strain>
    </source>
</reference>
<evidence type="ECO:0000313" key="2">
    <source>
        <dbReference type="EMBL" id="SMX40462.1"/>
    </source>
</evidence>
<organism evidence="2 3">
    <name type="scientific">Ruegeria arenilitoris</name>
    <dbReference type="NCBI Taxonomy" id="1173585"/>
    <lineage>
        <taxon>Bacteria</taxon>
        <taxon>Pseudomonadati</taxon>
        <taxon>Pseudomonadota</taxon>
        <taxon>Alphaproteobacteria</taxon>
        <taxon>Rhodobacterales</taxon>
        <taxon>Roseobacteraceae</taxon>
        <taxon>Ruegeria</taxon>
    </lineage>
</organism>
<dbReference type="InterPro" id="IPR029052">
    <property type="entry name" value="Metallo-depent_PP-like"/>
</dbReference>
<proteinExistence type="predicted"/>
<dbReference type="RefSeq" id="WP_176432448.1">
    <property type="nucleotide sequence ID" value="NZ_FXYG01000002.1"/>
</dbReference>
<dbReference type="PANTHER" id="PTHR42850:SF2">
    <property type="entry name" value="BLL5683 PROTEIN"/>
    <property type="match status" value="1"/>
</dbReference>
<dbReference type="EMBL" id="FXYG01000002">
    <property type="protein sequence ID" value="SMX40462.1"/>
    <property type="molecule type" value="Genomic_DNA"/>
</dbReference>
<dbReference type="CDD" id="cd00838">
    <property type="entry name" value="MPP_superfamily"/>
    <property type="match status" value="1"/>
</dbReference>
<dbReference type="Gene3D" id="3.60.21.10">
    <property type="match status" value="1"/>
</dbReference>